<evidence type="ECO:0000313" key="1">
    <source>
        <dbReference type="EMBL" id="QOY53033.1"/>
    </source>
</evidence>
<sequence length="219" mass="25831">MKASQKLKDEVIKRASEIKEDGYHQAILNIMYEEWQQREATSYKEILEWYKQEFGNIAKFAVLIGKMNQQVTNGGFIQYYHNGYCDGKSGYANEHDIDLPLHQELVMLFSQSELSDEASLEVFKILQEFHIDIDTDETVEEDGYDENEEYYIDIVDNENYGAVVNSEYLSKLDNAYYEICDEFMEVLEQYFKKKIEDEEMTTITSVWDSQDDYAFSIMK</sequence>
<dbReference type="AlphaFoldDB" id="A0A7S7LX17"/>
<dbReference type="RefSeq" id="WP_194371694.1">
    <property type="nucleotide sequence ID" value="NZ_CP054492.1"/>
</dbReference>
<dbReference type="EMBL" id="CP054492">
    <property type="protein sequence ID" value="QOY53033.1"/>
    <property type="molecule type" value="Genomic_DNA"/>
</dbReference>
<evidence type="ECO:0000313" key="2">
    <source>
        <dbReference type="Proteomes" id="UP000593994"/>
    </source>
</evidence>
<protein>
    <recommendedName>
        <fullName evidence="3">DUF4375 domain-containing protein</fullName>
    </recommendedName>
</protein>
<proteinExistence type="predicted"/>
<dbReference type="KEGG" id="sbal:HUE88_04950"/>
<gene>
    <name evidence="1" type="ORF">HUE88_04950</name>
</gene>
<evidence type="ECO:0008006" key="3">
    <source>
        <dbReference type="Google" id="ProtNLM"/>
    </source>
</evidence>
<accession>A0A7S7LX17</accession>
<dbReference type="Proteomes" id="UP000593994">
    <property type="component" value="Chromosome"/>
</dbReference>
<reference evidence="1 2" key="1">
    <citation type="submission" date="2020-05" db="EMBL/GenBank/DDBJ databases">
        <title>Sulfurimonas marisnigri, sp. nov., and Sulfurimonas baltica, sp. nov., manganese oxide reducing chemolithoautotrophs of the class Epsilonproteobacteria isolated from the pelagic redoxclines of the Black and Baltic Seas and emended description of the genus Sulfurimonas.</title>
        <authorList>
            <person name="Henkel J.V."/>
            <person name="Laudan C."/>
            <person name="Werner J."/>
            <person name="Neu T."/>
            <person name="Plewe S."/>
            <person name="Sproer C."/>
            <person name="Bunk B."/>
            <person name="Schulz-Vogt H.N."/>
        </authorList>
    </citation>
    <scope>NUCLEOTIDE SEQUENCE [LARGE SCALE GENOMIC DNA]</scope>
    <source>
        <strain evidence="1 2">GD2</strain>
    </source>
</reference>
<dbReference type="Gene3D" id="1.20.1420.60">
    <property type="match status" value="1"/>
</dbReference>
<keyword evidence="2" id="KW-1185">Reference proteome</keyword>
<name>A0A7S7LX17_9BACT</name>
<organism evidence="1 2">
    <name type="scientific">Candidatus Sulfurimonas baltica</name>
    <dbReference type="NCBI Taxonomy" id="2740404"/>
    <lineage>
        <taxon>Bacteria</taxon>
        <taxon>Pseudomonadati</taxon>
        <taxon>Campylobacterota</taxon>
        <taxon>Epsilonproteobacteria</taxon>
        <taxon>Campylobacterales</taxon>
        <taxon>Sulfurimonadaceae</taxon>
        <taxon>Sulfurimonas</taxon>
    </lineage>
</organism>